<evidence type="ECO:0008006" key="4">
    <source>
        <dbReference type="Google" id="ProtNLM"/>
    </source>
</evidence>
<comment type="caution">
    <text evidence="2">The sequence shown here is derived from an EMBL/GenBank/DDBJ whole genome shotgun (WGS) entry which is preliminary data.</text>
</comment>
<dbReference type="SUPFAM" id="SSF50969">
    <property type="entry name" value="YVTN repeat-like/Quinoprotein amine dehydrogenase"/>
    <property type="match status" value="1"/>
</dbReference>
<dbReference type="Pfam" id="PF18975">
    <property type="entry name" value="DUF5711"/>
    <property type="match status" value="1"/>
</dbReference>
<dbReference type="AlphaFoldDB" id="A0A7V7QIS4"/>
<accession>A0A7V7QIS4</accession>
<evidence type="ECO:0000313" key="2">
    <source>
        <dbReference type="EMBL" id="KAB1436551.1"/>
    </source>
</evidence>
<dbReference type="Proteomes" id="UP000461768">
    <property type="component" value="Unassembled WGS sequence"/>
</dbReference>
<keyword evidence="1" id="KW-0472">Membrane</keyword>
<evidence type="ECO:0000313" key="3">
    <source>
        <dbReference type="Proteomes" id="UP000461768"/>
    </source>
</evidence>
<gene>
    <name evidence="2" type="ORF">F7O84_14400</name>
</gene>
<organism evidence="2 3">
    <name type="scientific">Candidatus Galacturonatibacter soehngenii</name>
    <dbReference type="NCBI Taxonomy" id="2307010"/>
    <lineage>
        <taxon>Bacteria</taxon>
        <taxon>Bacillati</taxon>
        <taxon>Bacillota</taxon>
        <taxon>Clostridia</taxon>
        <taxon>Lachnospirales</taxon>
        <taxon>Lachnospiraceae</taxon>
        <taxon>Candidatus Galacturonatibacter</taxon>
    </lineage>
</organism>
<dbReference type="InterPro" id="IPR011042">
    <property type="entry name" value="6-blade_b-propeller_TolB-like"/>
</dbReference>
<dbReference type="RefSeq" id="WP_151146796.1">
    <property type="nucleotide sequence ID" value="NZ_WAGX01000006.1"/>
</dbReference>
<feature type="transmembrane region" description="Helical" evidence="1">
    <location>
        <begin position="30"/>
        <end position="52"/>
    </location>
</feature>
<dbReference type="Gene3D" id="2.120.10.30">
    <property type="entry name" value="TolB, C-terminal domain"/>
    <property type="match status" value="1"/>
</dbReference>
<proteinExistence type="predicted"/>
<keyword evidence="3" id="KW-1185">Reference proteome</keyword>
<dbReference type="OrthoDB" id="1779345at2"/>
<keyword evidence="1" id="KW-1133">Transmembrane helix</keyword>
<dbReference type="EMBL" id="WAGX01000006">
    <property type="protein sequence ID" value="KAB1436551.1"/>
    <property type="molecule type" value="Genomic_DNA"/>
</dbReference>
<reference evidence="2 3" key="2">
    <citation type="submission" date="2020-02" db="EMBL/GenBank/DDBJ databases">
        <title>Candidatus Galacturonibacter soehngenii shows hetero-acetogenic catabolism of galacturonic acid but lacks a canonical carbon monoxide dehydrogenase/acetyl-CoA synthase complex.</title>
        <authorList>
            <person name="Diender M."/>
            <person name="Stouten G.R."/>
            <person name="Petersen J.F."/>
            <person name="Nielsen P.H."/>
            <person name="Dueholm M.S."/>
            <person name="Pronk J.T."/>
            <person name="Van Loosdrecht M.C.M."/>
        </authorList>
    </citation>
    <scope>NUCLEOTIDE SEQUENCE [LARGE SCALE GENOMIC DNA]</scope>
    <source>
        <strain evidence="2">GalUA</strain>
    </source>
</reference>
<reference evidence="2 3" key="1">
    <citation type="submission" date="2019-09" db="EMBL/GenBank/DDBJ databases">
        <authorList>
            <person name="Valk L.C."/>
        </authorList>
    </citation>
    <scope>NUCLEOTIDE SEQUENCE [LARGE SCALE GENOMIC DNA]</scope>
    <source>
        <strain evidence="2">GalUA</strain>
    </source>
</reference>
<keyword evidence="1" id="KW-0812">Transmembrane</keyword>
<dbReference type="InterPro" id="IPR011044">
    <property type="entry name" value="Quino_amine_DH_bsu"/>
</dbReference>
<sequence length="398" mass="45039">MPDIREYMKSKKEGKDSSFIKKLLIHRVAVFYKIVILIVALIAIGVGIYVYFENKVYTKYNVISSVERTDTQTTTYYKYAQGILKCSSDGASYTDYSNKVIWNQTFEMNHPMIDICNDYVAIADKEGNKVYVFNTKGYLSEINVNLPIEKLQVASQGVVYVILNDGTGSKAKVFSKEGEELAKSDWAMVKSGYPIDIAVSDDGEKLGVSFLYVDSGIMKTQIGFFNFGSVGQNKIDNLVSAYPYESSVFPRIAYVNNATAVAFGDKKVAIYKGNQIPEVVKEIEVQDEIRSIYYSDSYFALVFDNSDPGAKYRMELYDLEGNKVLNLKFDQDYNNIVINEKEFIIVSEMGFSIYKMSGLEKFRYSSQKTLLNVMLEGASNRYVIIDSSNTQIINLKLN</sequence>
<evidence type="ECO:0000256" key="1">
    <source>
        <dbReference type="SAM" id="Phobius"/>
    </source>
</evidence>
<protein>
    <recommendedName>
        <fullName evidence="4">6-bladed beta-propeller</fullName>
    </recommendedName>
</protein>
<dbReference type="InterPro" id="IPR043765">
    <property type="entry name" value="DUF5711"/>
</dbReference>
<name>A0A7V7QIS4_9FIRM</name>